<comment type="caution">
    <text evidence="1">The sequence shown here is derived from an EMBL/GenBank/DDBJ whole genome shotgun (WGS) entry which is preliminary data.</text>
</comment>
<dbReference type="EMBL" id="BMWV01000006">
    <property type="protein sequence ID" value="GGY45599.1"/>
    <property type="molecule type" value="Genomic_DNA"/>
</dbReference>
<protein>
    <submittedName>
        <fullName evidence="1">Uncharacterized protein</fullName>
    </submittedName>
</protein>
<evidence type="ECO:0000313" key="1">
    <source>
        <dbReference type="EMBL" id="GGY45599.1"/>
    </source>
</evidence>
<proteinExistence type="predicted"/>
<reference evidence="1" key="2">
    <citation type="submission" date="2022-12" db="EMBL/GenBank/DDBJ databases">
        <authorList>
            <person name="Sun Q."/>
            <person name="Kim S."/>
        </authorList>
    </citation>
    <scope>NUCLEOTIDE SEQUENCE</scope>
    <source>
        <strain evidence="1">KCTC 12343</strain>
    </source>
</reference>
<sequence>MDLQGPEQAGKIHLLLRRDALVPEHQHVVLQVGGMQLQQGLAGERLCQVEANHFSAKGTFERANVQRCFT</sequence>
<dbReference type="AlphaFoldDB" id="A0AA87XX99"/>
<organism evidence="1 2">
    <name type="scientific">Pseudoduganella albidiflava</name>
    <dbReference type="NCBI Taxonomy" id="321983"/>
    <lineage>
        <taxon>Bacteria</taxon>
        <taxon>Pseudomonadati</taxon>
        <taxon>Pseudomonadota</taxon>
        <taxon>Betaproteobacteria</taxon>
        <taxon>Burkholderiales</taxon>
        <taxon>Oxalobacteraceae</taxon>
        <taxon>Telluria group</taxon>
        <taxon>Pseudoduganella</taxon>
    </lineage>
</organism>
<evidence type="ECO:0000313" key="2">
    <source>
        <dbReference type="Proteomes" id="UP000628442"/>
    </source>
</evidence>
<dbReference type="Proteomes" id="UP000628442">
    <property type="component" value="Unassembled WGS sequence"/>
</dbReference>
<reference evidence="1" key="1">
    <citation type="journal article" date="2014" name="Int. J. Syst. Evol. Microbiol.">
        <title>Complete genome sequence of Corynebacterium casei LMG S-19264T (=DSM 44701T), isolated from a smear-ripened cheese.</title>
        <authorList>
            <consortium name="US DOE Joint Genome Institute (JGI-PGF)"/>
            <person name="Walter F."/>
            <person name="Albersmeier A."/>
            <person name="Kalinowski J."/>
            <person name="Ruckert C."/>
        </authorList>
    </citation>
    <scope>NUCLEOTIDE SEQUENCE</scope>
    <source>
        <strain evidence="1">KCTC 12343</strain>
    </source>
</reference>
<accession>A0AA87XX99</accession>
<gene>
    <name evidence="1" type="ORF">GCM10007387_29580</name>
</gene>
<name>A0AA87XX99_9BURK</name>